<dbReference type="Proteomes" id="UP000516305">
    <property type="component" value="Chromosome"/>
</dbReference>
<protein>
    <submittedName>
        <fullName evidence="3">YafY family transcriptional regulator</fullName>
    </submittedName>
</protein>
<dbReference type="InterPro" id="IPR051534">
    <property type="entry name" value="CBASS_pafABC_assoc_protein"/>
</dbReference>
<dbReference type="KEGG" id="chyd:H4K34_04080"/>
<dbReference type="InterPro" id="IPR036390">
    <property type="entry name" value="WH_DNA-bd_sf"/>
</dbReference>
<dbReference type="Gene3D" id="1.10.10.10">
    <property type="entry name" value="Winged helix-like DNA-binding domain superfamily/Winged helix DNA-binding domain"/>
    <property type="match status" value="1"/>
</dbReference>
<accession>A0A7H0VH35</accession>
<dbReference type="InterPro" id="IPR013196">
    <property type="entry name" value="HTH_11"/>
</dbReference>
<dbReference type="InterPro" id="IPR026881">
    <property type="entry name" value="WYL_dom"/>
</dbReference>
<dbReference type="PROSITE" id="PS52050">
    <property type="entry name" value="WYL"/>
    <property type="match status" value="1"/>
</dbReference>
<dbReference type="EMBL" id="CP060139">
    <property type="protein sequence ID" value="QNR25033.1"/>
    <property type="molecule type" value="Genomic_DNA"/>
</dbReference>
<organism evidence="3 4">
    <name type="scientific">Croceimicrobium hydrocarbonivorans</name>
    <dbReference type="NCBI Taxonomy" id="2761580"/>
    <lineage>
        <taxon>Bacteria</taxon>
        <taxon>Pseudomonadati</taxon>
        <taxon>Bacteroidota</taxon>
        <taxon>Flavobacteriia</taxon>
        <taxon>Flavobacteriales</taxon>
        <taxon>Owenweeksiaceae</taxon>
        <taxon>Croceimicrobium</taxon>
    </lineage>
</organism>
<dbReference type="Pfam" id="PF08279">
    <property type="entry name" value="HTH_11"/>
    <property type="match status" value="1"/>
</dbReference>
<evidence type="ECO:0000259" key="2">
    <source>
        <dbReference type="Pfam" id="PF13280"/>
    </source>
</evidence>
<dbReference type="PANTHER" id="PTHR34580:SF1">
    <property type="entry name" value="PROTEIN PAFC"/>
    <property type="match status" value="1"/>
</dbReference>
<evidence type="ECO:0000313" key="3">
    <source>
        <dbReference type="EMBL" id="QNR25033.1"/>
    </source>
</evidence>
<proteinExistence type="predicted"/>
<sequence length="226" mass="26336">MNRIDRLMGVLTTLQSKRYVSLDHLANKYEVSTRTVYRDLKALGEIGVPIDFDDQKGYSILQGFFLPPVSLSTEEANAIILVASLSERFTDSGTQKHIENALNKIKAVLRSSERLKIDQLQSQIRIYNRSEEQLPSGYLSPIQKAISEKEILQIEYCNNKGEISQREIEAIGLTFYSNQWHLIAWCWKRKEYRDFKVKQISKLSSQQEVFRKPEHYDMNDYLKSLH</sequence>
<dbReference type="Pfam" id="PF13280">
    <property type="entry name" value="WYL"/>
    <property type="match status" value="1"/>
</dbReference>
<evidence type="ECO:0000313" key="4">
    <source>
        <dbReference type="Proteomes" id="UP000516305"/>
    </source>
</evidence>
<dbReference type="InterPro" id="IPR036388">
    <property type="entry name" value="WH-like_DNA-bd_sf"/>
</dbReference>
<dbReference type="AlphaFoldDB" id="A0A7H0VH35"/>
<reference evidence="3 4" key="1">
    <citation type="submission" date="2020-08" db="EMBL/GenBank/DDBJ databases">
        <title>Croceimicrobium hydrocarbonivorans gen. nov., sp. nov., a novel marine bacterium isolated from a bacterial consortium that degrades polyethylene terephthalate.</title>
        <authorList>
            <person name="Liu R."/>
        </authorList>
    </citation>
    <scope>NUCLEOTIDE SEQUENCE [LARGE SCALE GENOMIC DNA]</scope>
    <source>
        <strain evidence="3 4">A20-9</strain>
    </source>
</reference>
<name>A0A7H0VH35_9FLAO</name>
<dbReference type="PANTHER" id="PTHR34580">
    <property type="match status" value="1"/>
</dbReference>
<gene>
    <name evidence="3" type="ORF">H4K34_04080</name>
</gene>
<feature type="domain" description="WYL" evidence="2">
    <location>
        <begin position="138"/>
        <end position="203"/>
    </location>
</feature>
<dbReference type="SUPFAM" id="SSF46785">
    <property type="entry name" value="Winged helix' DNA-binding domain"/>
    <property type="match status" value="1"/>
</dbReference>
<keyword evidence="4" id="KW-1185">Reference proteome</keyword>
<evidence type="ECO:0000259" key="1">
    <source>
        <dbReference type="Pfam" id="PF08279"/>
    </source>
</evidence>
<feature type="domain" description="Helix-turn-helix type 11" evidence="1">
    <location>
        <begin position="10"/>
        <end position="58"/>
    </location>
</feature>
<dbReference type="RefSeq" id="WP_210759558.1">
    <property type="nucleotide sequence ID" value="NZ_CP060139.1"/>
</dbReference>